<sequence>MLAKYPDIQQKPVATPRPGVRYDRQDSPDYLTLNTQIEEASKVVAGAMLAGYRRAGHRSVAPALRARPCWNNTSRALARRLTVTVYEVACLCGALRAAAGLLRAAPARTWSGAREAWSAARTRVALAGALAFALLRRARARHASR</sequence>
<evidence type="ECO:0000313" key="1">
    <source>
        <dbReference type="EMBL" id="KAI8436371.1"/>
    </source>
</evidence>
<reference evidence="1 2" key="1">
    <citation type="journal article" date="2022" name="Genome Biol. Evol.">
        <title>The Spruce Budworm Genome: Reconstructing the Evolutionary History of Antifreeze Proteins.</title>
        <authorList>
            <person name="Beliveau C."/>
            <person name="Gagne P."/>
            <person name="Picq S."/>
            <person name="Vernygora O."/>
            <person name="Keeling C.I."/>
            <person name="Pinkney K."/>
            <person name="Doucet D."/>
            <person name="Wen F."/>
            <person name="Johnston J.S."/>
            <person name="Maaroufi H."/>
            <person name="Boyle B."/>
            <person name="Laroche J."/>
            <person name="Dewar K."/>
            <person name="Juretic N."/>
            <person name="Blackburn G."/>
            <person name="Nisole A."/>
            <person name="Brunet B."/>
            <person name="Brandao M."/>
            <person name="Lumley L."/>
            <person name="Duan J."/>
            <person name="Quan G."/>
            <person name="Lucarotti C.J."/>
            <person name="Roe A.D."/>
            <person name="Sperling F.A.H."/>
            <person name="Levesque R.C."/>
            <person name="Cusson M."/>
        </authorList>
    </citation>
    <scope>NUCLEOTIDE SEQUENCE [LARGE SCALE GENOMIC DNA]</scope>
    <source>
        <strain evidence="1">Glfc:IPQL:Cfum</strain>
    </source>
</reference>
<accession>A0ACC0KJS3</accession>
<proteinExistence type="predicted"/>
<organism evidence="1 2">
    <name type="scientific">Choristoneura fumiferana</name>
    <name type="common">Spruce budworm moth</name>
    <name type="synonym">Archips fumiferana</name>
    <dbReference type="NCBI Taxonomy" id="7141"/>
    <lineage>
        <taxon>Eukaryota</taxon>
        <taxon>Metazoa</taxon>
        <taxon>Ecdysozoa</taxon>
        <taxon>Arthropoda</taxon>
        <taxon>Hexapoda</taxon>
        <taxon>Insecta</taxon>
        <taxon>Pterygota</taxon>
        <taxon>Neoptera</taxon>
        <taxon>Endopterygota</taxon>
        <taxon>Lepidoptera</taxon>
        <taxon>Glossata</taxon>
        <taxon>Ditrysia</taxon>
        <taxon>Tortricoidea</taxon>
        <taxon>Tortricidae</taxon>
        <taxon>Tortricinae</taxon>
        <taxon>Choristoneura</taxon>
    </lineage>
</organism>
<dbReference type="Proteomes" id="UP001064048">
    <property type="component" value="Chromosome 6"/>
</dbReference>
<gene>
    <name evidence="1" type="ORF">MSG28_004397</name>
</gene>
<dbReference type="EMBL" id="CM046106">
    <property type="protein sequence ID" value="KAI8436371.1"/>
    <property type="molecule type" value="Genomic_DNA"/>
</dbReference>
<name>A0ACC0KJS3_CHOFU</name>
<evidence type="ECO:0000313" key="2">
    <source>
        <dbReference type="Proteomes" id="UP001064048"/>
    </source>
</evidence>
<keyword evidence="2" id="KW-1185">Reference proteome</keyword>
<comment type="caution">
    <text evidence="1">The sequence shown here is derived from an EMBL/GenBank/DDBJ whole genome shotgun (WGS) entry which is preliminary data.</text>
</comment>
<protein>
    <submittedName>
        <fullName evidence="1">Uncharacterized protein</fullName>
    </submittedName>
</protein>